<evidence type="ECO:0000313" key="3">
    <source>
        <dbReference type="Proteomes" id="UP001595457"/>
    </source>
</evidence>
<comment type="caution">
    <text evidence="2">The sequence shown here is derived from an EMBL/GenBank/DDBJ whole genome shotgun (WGS) entry which is preliminary data.</text>
</comment>
<gene>
    <name evidence="2" type="ORF">ACFOJE_12380</name>
</gene>
<protein>
    <submittedName>
        <fullName evidence="2">DnrP protein</fullName>
    </submittedName>
</protein>
<feature type="transmembrane region" description="Helical" evidence="1">
    <location>
        <begin position="40"/>
        <end position="58"/>
    </location>
</feature>
<evidence type="ECO:0000256" key="1">
    <source>
        <dbReference type="SAM" id="Phobius"/>
    </source>
</evidence>
<keyword evidence="3" id="KW-1185">Reference proteome</keyword>
<keyword evidence="1" id="KW-0812">Transmembrane</keyword>
<sequence>MPKCLYCREENPAGESECRHCGMALPLRADGAPERRQRRFLWFCVALTLFCVAMFFWLPRDIG</sequence>
<dbReference type="Proteomes" id="UP001595457">
    <property type="component" value="Unassembled WGS sequence"/>
</dbReference>
<accession>A0ABV7AU00</accession>
<evidence type="ECO:0000313" key="2">
    <source>
        <dbReference type="EMBL" id="MFC2973009.1"/>
    </source>
</evidence>
<dbReference type="EMBL" id="JBHRSJ010000022">
    <property type="protein sequence ID" value="MFC2973009.1"/>
    <property type="molecule type" value="Genomic_DNA"/>
</dbReference>
<keyword evidence="1" id="KW-0472">Membrane</keyword>
<organism evidence="2 3">
    <name type="scientific">Azotobacter bryophylli</name>
    <dbReference type="NCBI Taxonomy" id="1986537"/>
    <lineage>
        <taxon>Bacteria</taxon>
        <taxon>Pseudomonadati</taxon>
        <taxon>Pseudomonadota</taxon>
        <taxon>Gammaproteobacteria</taxon>
        <taxon>Pseudomonadales</taxon>
        <taxon>Pseudomonadaceae</taxon>
        <taxon>Azotobacter</taxon>
    </lineage>
</organism>
<proteinExistence type="predicted"/>
<keyword evidence="1" id="KW-1133">Transmembrane helix</keyword>
<dbReference type="RefSeq" id="WP_377814660.1">
    <property type="nucleotide sequence ID" value="NZ_JBHRSJ010000022.1"/>
</dbReference>
<reference evidence="3" key="1">
    <citation type="journal article" date="2019" name="Int. J. Syst. Evol. Microbiol.">
        <title>The Global Catalogue of Microorganisms (GCM) 10K type strain sequencing project: providing services to taxonomists for standard genome sequencing and annotation.</title>
        <authorList>
            <consortium name="The Broad Institute Genomics Platform"/>
            <consortium name="The Broad Institute Genome Sequencing Center for Infectious Disease"/>
            <person name="Wu L."/>
            <person name="Ma J."/>
        </authorList>
    </citation>
    <scope>NUCLEOTIDE SEQUENCE [LARGE SCALE GENOMIC DNA]</scope>
    <source>
        <strain evidence="3">KCTC 62195</strain>
    </source>
</reference>
<name>A0ABV7AU00_9GAMM</name>